<keyword evidence="2" id="KW-0812">Transmembrane</keyword>
<feature type="compositionally biased region" description="Polar residues" evidence="1">
    <location>
        <begin position="117"/>
        <end position="127"/>
    </location>
</feature>
<feature type="transmembrane region" description="Helical" evidence="2">
    <location>
        <begin position="286"/>
        <end position="311"/>
    </location>
</feature>
<name>A0A9P8ACE3_9AGAR</name>
<dbReference type="RefSeq" id="XP_043013008.1">
    <property type="nucleotide sequence ID" value="XM_043148409.1"/>
</dbReference>
<feature type="transmembrane region" description="Helical" evidence="2">
    <location>
        <begin position="165"/>
        <end position="185"/>
    </location>
</feature>
<dbReference type="Proteomes" id="UP001049176">
    <property type="component" value="Chromosome 2"/>
</dbReference>
<dbReference type="KEGG" id="more:E1B28_003965"/>
<accession>A0A9P8ACE3</accession>
<dbReference type="EMBL" id="CM032182">
    <property type="protein sequence ID" value="KAG7096538.1"/>
    <property type="molecule type" value="Genomic_DNA"/>
</dbReference>
<feature type="compositionally biased region" description="Basic and acidic residues" evidence="1">
    <location>
        <begin position="98"/>
        <end position="115"/>
    </location>
</feature>
<reference evidence="3" key="1">
    <citation type="journal article" date="2021" name="Genome Biol. Evol.">
        <title>The assembled and annotated genome of the fairy-ring fungus Marasmius oreades.</title>
        <authorList>
            <person name="Hiltunen M."/>
            <person name="Ament-Velasquez S.L."/>
            <person name="Johannesson H."/>
        </authorList>
    </citation>
    <scope>NUCLEOTIDE SEQUENCE</scope>
    <source>
        <strain evidence="3">03SP1</strain>
    </source>
</reference>
<evidence type="ECO:0000256" key="2">
    <source>
        <dbReference type="SAM" id="Phobius"/>
    </source>
</evidence>
<dbReference type="GeneID" id="66073041"/>
<feature type="compositionally biased region" description="Basic residues" evidence="1">
    <location>
        <begin position="76"/>
        <end position="85"/>
    </location>
</feature>
<dbReference type="AlphaFoldDB" id="A0A9P8ACE3"/>
<proteinExistence type="predicted"/>
<keyword evidence="2" id="KW-1133">Transmembrane helix</keyword>
<gene>
    <name evidence="3" type="ORF">E1B28_003965</name>
</gene>
<comment type="caution">
    <text evidence="3">The sequence shown here is derived from an EMBL/GenBank/DDBJ whole genome shotgun (WGS) entry which is preliminary data.</text>
</comment>
<sequence length="822" mass="91173">MTFPNILFEAPPTATASKPPAPWSSRSTISFDPYHPDSFTPHSENAYDSYQPILLLPTQEEQHFSTPKSPRSPRLLQKKTKRTGKVPKPLSVTAFRSPHRDDESPGLHNPYDKFQSRHPSTATEVDSFLNTPSPFSDGFPSPSKARRHPIPFASKGFEPPEWKKIILHVFLCVVSYPFLLLVIAIANERTIFWCRTIVGIGCGIVGVSLGLSLMELAKAFLEAATWATLIHQSNVPVSAPGVRLKDLSTTVQLGATIWSGLRLMWARYVYSGTARRARKAYDKRPWSLFIVFFLCTSTLAALLTFILGRIIDIETKIVRDRVNYHEVTVKGDLSVEDINRAAALTPIFNSFSLTWTISPFSALGNLPPSIALRWKEDYVYFAEVSTNQLRSDSTGFGTFKQETTAASIDTLGSNQSQSATDTSPGTTLRFPRWGIRIQCKKLSNGNVNIVPRSPGSFSYVVVPRDDIRELFKRFNMDLPSIVNRPFNKTEFAGNDTLPSNIDFDQAFDWASGKFYDNGVAHSFKSFPITMGAEGLGWQSVETLLVRLNDAFAPQGKFQIKSENTVPTPIIDEQGRQTIIQSHIGYDAAVCVRLIEPYVLEVYNSSIGLPTTTVITSKGGHIADDVVDGITQTFREGDLVTDLSVTRELNSTQLAQVYDALHSNSINQVLKDNGRDMDYVPSPTLVSYTGGSSPTDYTELSPEFFAKAKAKADSASMLPYFAGSGDAVAWAFRDQVLAVAHVQRALALGLLGLILALGLIAGFFVPKLPMDVPRRGFELFSWFAAFQANELSGDRPPLLRKRMHLDDIEKEFGDLKFRYAGFQ</sequence>
<dbReference type="OrthoDB" id="8191639at2759"/>
<evidence type="ECO:0000313" key="3">
    <source>
        <dbReference type="EMBL" id="KAG7096538.1"/>
    </source>
</evidence>
<feature type="transmembrane region" description="Helical" evidence="2">
    <location>
        <begin position="192"/>
        <end position="214"/>
    </location>
</feature>
<organism evidence="3 4">
    <name type="scientific">Marasmius oreades</name>
    <name type="common">fairy-ring Marasmius</name>
    <dbReference type="NCBI Taxonomy" id="181124"/>
    <lineage>
        <taxon>Eukaryota</taxon>
        <taxon>Fungi</taxon>
        <taxon>Dikarya</taxon>
        <taxon>Basidiomycota</taxon>
        <taxon>Agaricomycotina</taxon>
        <taxon>Agaricomycetes</taxon>
        <taxon>Agaricomycetidae</taxon>
        <taxon>Agaricales</taxon>
        <taxon>Marasmiineae</taxon>
        <taxon>Marasmiaceae</taxon>
        <taxon>Marasmius</taxon>
    </lineage>
</organism>
<feature type="transmembrane region" description="Helical" evidence="2">
    <location>
        <begin position="744"/>
        <end position="764"/>
    </location>
</feature>
<keyword evidence="2" id="KW-0472">Membrane</keyword>
<protein>
    <submittedName>
        <fullName evidence="3">Uncharacterized protein</fullName>
    </submittedName>
</protein>
<feature type="region of interest" description="Disordered" evidence="1">
    <location>
        <begin position="60"/>
        <end position="127"/>
    </location>
</feature>
<feature type="transmembrane region" description="Helical" evidence="2">
    <location>
        <begin position="247"/>
        <end position="265"/>
    </location>
</feature>
<evidence type="ECO:0000313" key="4">
    <source>
        <dbReference type="Proteomes" id="UP001049176"/>
    </source>
</evidence>
<evidence type="ECO:0000256" key="1">
    <source>
        <dbReference type="SAM" id="MobiDB-lite"/>
    </source>
</evidence>
<keyword evidence="4" id="KW-1185">Reference proteome</keyword>
<feature type="region of interest" description="Disordered" evidence="1">
    <location>
        <begin position="1"/>
        <end position="24"/>
    </location>
</feature>